<feature type="compositionally biased region" description="Basic and acidic residues" evidence="3">
    <location>
        <begin position="201"/>
        <end position="217"/>
    </location>
</feature>
<reference evidence="6" key="1">
    <citation type="submission" date="2024-06" db="EMBL/GenBank/DDBJ databases">
        <title>Caproicibacterium argilliputei sp. nov, a novel caproic acid producing anaerobic bacterium isolated from pit mud.</title>
        <authorList>
            <person name="Zeng C."/>
        </authorList>
    </citation>
    <scope>NUCLEOTIDE SEQUENCE [LARGE SCALE GENOMIC DNA]</scope>
    <source>
        <strain evidence="6">ZCY20-5</strain>
    </source>
</reference>
<feature type="region of interest" description="Disordered" evidence="3">
    <location>
        <begin position="185"/>
        <end position="220"/>
    </location>
</feature>
<evidence type="ECO:0000313" key="5">
    <source>
        <dbReference type="EMBL" id="WOC31813.1"/>
    </source>
</evidence>
<dbReference type="GO" id="GO:0000166">
    <property type="term" value="F:nucleotide binding"/>
    <property type="evidence" value="ECO:0007669"/>
    <property type="project" value="UniProtKB-KW"/>
</dbReference>
<accession>A0AA97H0W2</accession>
<dbReference type="Pfam" id="PF22335">
    <property type="entry name" value="Cas10-Cmr2_palm2"/>
    <property type="match status" value="1"/>
</dbReference>
<dbReference type="InterPro" id="IPR043128">
    <property type="entry name" value="Rev_trsase/Diguanyl_cyclase"/>
</dbReference>
<dbReference type="Gene3D" id="3.30.70.270">
    <property type="match status" value="1"/>
</dbReference>
<reference evidence="5 6" key="2">
    <citation type="submission" date="2024-06" db="EMBL/GenBank/DDBJ databases">
        <title>Caproicibacterium argilliputei sp. nov, a novel caproic acid producing anaerobic bacterium isolated from pit mud.</title>
        <authorList>
            <person name="Xia S."/>
        </authorList>
    </citation>
    <scope>NUCLEOTIDE SEQUENCE [LARGE SCALE GENOMIC DNA]</scope>
    <source>
        <strain evidence="5 6">ZCY20-5</strain>
    </source>
</reference>
<keyword evidence="6" id="KW-1185">Reference proteome</keyword>
<evidence type="ECO:0000256" key="1">
    <source>
        <dbReference type="ARBA" id="ARBA00022741"/>
    </source>
</evidence>
<dbReference type="Proteomes" id="UP001300604">
    <property type="component" value="Chromosome"/>
</dbReference>
<dbReference type="Gene3D" id="3.30.70.2220">
    <property type="entry name" value="CRISPR-Cas system, Cmr2 subunit, D1 domain, cysteine cluster"/>
    <property type="match status" value="1"/>
</dbReference>
<dbReference type="KEGG" id="carl:PXC00_11530"/>
<evidence type="ECO:0000259" key="4">
    <source>
        <dbReference type="PROSITE" id="PS50887"/>
    </source>
</evidence>
<reference evidence="6" key="3">
    <citation type="submission" date="2024-06" db="EMBL/GenBank/DDBJ databases">
        <authorList>
            <person name="Zeng C."/>
        </authorList>
    </citation>
    <scope>NUCLEOTIDE SEQUENCE [LARGE SCALE GENOMIC DNA]</scope>
    <source>
        <strain evidence="6">ZCY20-5</strain>
    </source>
</reference>
<name>A0AA97H0W2_9FIRM</name>
<dbReference type="InterPro" id="IPR024615">
    <property type="entry name" value="CRISPR-assoc_Cmr2_N"/>
</dbReference>
<dbReference type="InterPro" id="IPR038242">
    <property type="entry name" value="Cmr2_N"/>
</dbReference>
<sequence length="512" mass="58532">MTNQTYIAITIGPIYDTITLTSSPAGLWAASYMFSYISKRLCEIIVANGITEKPENIISPYFDNKKAASDGIGRYHDRIVFIPSDADSALKELDEAFNEICADLSMIFSDNGSQKDWFRDYLQLHAVVFSCDKQPLLECSKYLDPIELEKTFPIGGESPVKELLDSSKNNQNITIKTKIRDKMSDGNWPFPNAAGKNGKGRLPDMEDITGRRSETKSSRKRKKINSYYAIVKTDGDGFGKYIEKLESGEERKFSEKCFAYCSDSANLIKDYGGIPIYAGGDDLLFIAPLKDKENGERTIIDLMDDLKNKFECHFGKGEDKPTLSAGVVIRYFKYPLYEAFDEANYQLFQLSKKVYEKDGKGGKNSVSVSLQKHSGKSVEFILDKFNKSNVTEKLIELMKLHENGEVLQSIKDKIWKYKMLFIHAQATDADALKSVFANTFDDDIHNHYEDILNRVRELYEALEPTELLVDHRLNEHKEKSKEEIRRQLRLEMLDQMLRFAKFWGEDGEENDD</sequence>
<keyword evidence="1" id="KW-0547">Nucleotide-binding</keyword>
<protein>
    <submittedName>
        <fullName evidence="5">Type III-B CRISPR-associated protein Cas10/Cmr2</fullName>
    </submittedName>
</protein>
<organism evidence="5 6">
    <name type="scientific">Caproicibacterium argilliputei</name>
    <dbReference type="NCBI Taxonomy" id="3030016"/>
    <lineage>
        <taxon>Bacteria</taxon>
        <taxon>Bacillati</taxon>
        <taxon>Bacillota</taxon>
        <taxon>Clostridia</taxon>
        <taxon>Eubacteriales</taxon>
        <taxon>Oscillospiraceae</taxon>
        <taxon>Caproicibacterium</taxon>
    </lineage>
</organism>
<evidence type="ECO:0000313" key="6">
    <source>
        <dbReference type="Proteomes" id="UP001300604"/>
    </source>
</evidence>
<feature type="domain" description="GGDEF" evidence="4">
    <location>
        <begin position="226"/>
        <end position="371"/>
    </location>
</feature>
<evidence type="ECO:0000256" key="3">
    <source>
        <dbReference type="SAM" id="MobiDB-lite"/>
    </source>
</evidence>
<keyword evidence="2" id="KW-0051">Antiviral defense</keyword>
<dbReference type="GO" id="GO:0051607">
    <property type="term" value="P:defense response to virus"/>
    <property type="evidence" value="ECO:0007669"/>
    <property type="project" value="UniProtKB-KW"/>
</dbReference>
<dbReference type="EMBL" id="CP135996">
    <property type="protein sequence ID" value="WOC31813.1"/>
    <property type="molecule type" value="Genomic_DNA"/>
</dbReference>
<dbReference type="InterPro" id="IPR054767">
    <property type="entry name" value="Cas10-Cmr2_palm2"/>
</dbReference>
<proteinExistence type="predicted"/>
<dbReference type="PROSITE" id="PS50887">
    <property type="entry name" value="GGDEF"/>
    <property type="match status" value="1"/>
</dbReference>
<gene>
    <name evidence="5" type="ORF">PXC00_11530</name>
</gene>
<dbReference type="InterPro" id="IPR000160">
    <property type="entry name" value="GGDEF_dom"/>
</dbReference>
<dbReference type="Pfam" id="PF12469">
    <property type="entry name" value="Cmr2_N"/>
    <property type="match status" value="1"/>
</dbReference>
<dbReference type="RefSeq" id="WP_275846770.1">
    <property type="nucleotide sequence ID" value="NZ_CP135996.1"/>
</dbReference>
<evidence type="ECO:0000256" key="2">
    <source>
        <dbReference type="ARBA" id="ARBA00023118"/>
    </source>
</evidence>
<dbReference type="AlphaFoldDB" id="A0AA97H0W2"/>